<evidence type="ECO:0000256" key="3">
    <source>
        <dbReference type="ARBA" id="ARBA00022448"/>
    </source>
</evidence>
<dbReference type="AlphaFoldDB" id="A0A0C1V344"/>
<dbReference type="GO" id="GO:0055085">
    <property type="term" value="P:transmembrane transport"/>
    <property type="evidence" value="ECO:0007669"/>
    <property type="project" value="InterPro"/>
</dbReference>
<protein>
    <submittedName>
        <fullName evidence="13">Energy transducer TonB</fullName>
    </submittedName>
    <submittedName>
        <fullName evidence="14">Protein TonB</fullName>
    </submittedName>
</protein>
<dbReference type="Proteomes" id="UP000315925">
    <property type="component" value="Chromosome"/>
</dbReference>
<dbReference type="InterPro" id="IPR051045">
    <property type="entry name" value="TonB-dependent_transducer"/>
</dbReference>
<evidence type="ECO:0000313" key="14">
    <source>
        <dbReference type="EMBL" id="QDQ41564.1"/>
    </source>
</evidence>
<evidence type="ECO:0000256" key="11">
    <source>
        <dbReference type="SAM" id="Phobius"/>
    </source>
</evidence>
<dbReference type="NCBIfam" id="TIGR01352">
    <property type="entry name" value="tonB_Cterm"/>
    <property type="match status" value="1"/>
</dbReference>
<evidence type="ECO:0000256" key="1">
    <source>
        <dbReference type="ARBA" id="ARBA00004383"/>
    </source>
</evidence>
<keyword evidence="5" id="KW-0997">Cell inner membrane</keyword>
<comment type="subcellular location">
    <subcellularLocation>
        <location evidence="1">Cell inner membrane</location>
        <topology evidence="1">Single-pass membrane protein</topology>
        <orientation evidence="1">Periplasmic side</orientation>
    </subcellularLocation>
</comment>
<dbReference type="RefSeq" id="WP_039721962.1">
    <property type="nucleotide sequence ID" value="NZ_CP037899.1"/>
</dbReference>
<dbReference type="SUPFAM" id="SSF74653">
    <property type="entry name" value="TolA/TonB C-terminal domain"/>
    <property type="match status" value="1"/>
</dbReference>
<dbReference type="GO" id="GO:0015031">
    <property type="term" value="P:protein transport"/>
    <property type="evidence" value="ECO:0007669"/>
    <property type="project" value="UniProtKB-KW"/>
</dbReference>
<comment type="similarity">
    <text evidence="2">Belongs to the TonB family.</text>
</comment>
<proteinExistence type="inferred from homology"/>
<feature type="transmembrane region" description="Helical" evidence="11">
    <location>
        <begin position="17"/>
        <end position="39"/>
    </location>
</feature>
<feature type="region of interest" description="Disordered" evidence="10">
    <location>
        <begin position="113"/>
        <end position="139"/>
    </location>
</feature>
<dbReference type="EMBL" id="CP037899">
    <property type="protein sequence ID" value="QDQ41564.1"/>
    <property type="molecule type" value="Genomic_DNA"/>
</dbReference>
<keyword evidence="6 11" id="KW-0812">Transmembrane</keyword>
<evidence type="ECO:0000256" key="2">
    <source>
        <dbReference type="ARBA" id="ARBA00006555"/>
    </source>
</evidence>
<keyword evidence="9 11" id="KW-0472">Membrane</keyword>
<dbReference type="Pfam" id="PF03544">
    <property type="entry name" value="TonB_C"/>
    <property type="match status" value="1"/>
</dbReference>
<evidence type="ECO:0000256" key="5">
    <source>
        <dbReference type="ARBA" id="ARBA00022519"/>
    </source>
</evidence>
<dbReference type="STRING" id="1202785.A946_09430"/>
<organism evidence="14 16">
    <name type="scientific">Methylacidiphilum kamchatkense Kam1</name>
    <dbReference type="NCBI Taxonomy" id="1202785"/>
    <lineage>
        <taxon>Bacteria</taxon>
        <taxon>Pseudomonadati</taxon>
        <taxon>Verrucomicrobiota</taxon>
        <taxon>Methylacidiphilae</taxon>
        <taxon>Methylacidiphilales</taxon>
        <taxon>Methylacidiphilaceae</taxon>
        <taxon>Methylacidiphilum (ex Ratnadevi et al. 2023)</taxon>
    </lineage>
</organism>
<keyword evidence="8 11" id="KW-1133">Transmembrane helix</keyword>
<evidence type="ECO:0000256" key="4">
    <source>
        <dbReference type="ARBA" id="ARBA00022475"/>
    </source>
</evidence>
<keyword evidence="3" id="KW-0813">Transport</keyword>
<dbReference type="InterPro" id="IPR006260">
    <property type="entry name" value="TonB/TolA_C"/>
</dbReference>
<evidence type="ECO:0000256" key="6">
    <source>
        <dbReference type="ARBA" id="ARBA00022692"/>
    </source>
</evidence>
<evidence type="ECO:0000313" key="13">
    <source>
        <dbReference type="EMBL" id="KIE58110.1"/>
    </source>
</evidence>
<feature type="domain" description="TonB C-terminal" evidence="12">
    <location>
        <begin position="138"/>
        <end position="230"/>
    </location>
</feature>
<feature type="region of interest" description="Disordered" evidence="10">
    <location>
        <begin position="61"/>
        <end position="81"/>
    </location>
</feature>
<dbReference type="Proteomes" id="UP000031594">
    <property type="component" value="Unassembled WGS sequence"/>
</dbReference>
<reference evidence="14" key="2">
    <citation type="journal article" date="2019" name="BMC Genomics">
        <title>Complete genome sequence analysis of the thermoacidophilic verrucomicrobial methanotroph 'Candidatus Methylacidiphilum kamchatkense' strain Kam1 and comparison with its closest relatives.</title>
        <authorList>
            <person name="Kruse T."/>
            <person name="Ratnadevi C.M."/>
            <person name="Erikstad H.A."/>
            <person name="Birkeland N.K."/>
        </authorList>
    </citation>
    <scope>NUCLEOTIDE SEQUENCE</scope>
    <source>
        <strain evidence="14">Kam1</strain>
    </source>
</reference>
<evidence type="ECO:0000256" key="8">
    <source>
        <dbReference type="ARBA" id="ARBA00022989"/>
    </source>
</evidence>
<accession>A0A0C1V344</accession>
<evidence type="ECO:0000259" key="12">
    <source>
        <dbReference type="PROSITE" id="PS52015"/>
    </source>
</evidence>
<dbReference type="GO" id="GO:0005886">
    <property type="term" value="C:plasma membrane"/>
    <property type="evidence" value="ECO:0007669"/>
    <property type="project" value="UniProtKB-SubCell"/>
</dbReference>
<feature type="compositionally biased region" description="Basic and acidic residues" evidence="10">
    <location>
        <begin position="64"/>
        <end position="81"/>
    </location>
</feature>
<dbReference type="PANTHER" id="PTHR33446">
    <property type="entry name" value="PROTEIN TONB-RELATED"/>
    <property type="match status" value="1"/>
</dbReference>
<dbReference type="EMBL" id="JQNX01000007">
    <property type="protein sequence ID" value="KIE58110.1"/>
    <property type="molecule type" value="Genomic_DNA"/>
</dbReference>
<evidence type="ECO:0000256" key="9">
    <source>
        <dbReference type="ARBA" id="ARBA00023136"/>
    </source>
</evidence>
<keyword evidence="15" id="KW-1185">Reference proteome</keyword>
<name>A0A0C1V344_9BACT</name>
<keyword evidence="4" id="KW-1003">Cell membrane</keyword>
<evidence type="ECO:0000256" key="7">
    <source>
        <dbReference type="ARBA" id="ARBA00022927"/>
    </source>
</evidence>
<sequence length="230" mass="24937">MIALGGKESMEIRKKGIIGFIFSILLHAFVLFGFGSFFYQKAQYAMGGAVGFSQVELVEGASGKPEEKPEHPQDPVQPKMEEVQKREDFSLLENKKEETKAATPLAKAASNYGKGTVGKGKNARNLVRGNTSGGGGTSCSASPDFLHNPIPPYPEECRCRGQEGVVVLKVCVSPEGRPVSVQLTKSSGFLPMDRSALETVQRWKFNPAKMGGIPVTSYVIVPIRFKLVND</sequence>
<evidence type="ECO:0000256" key="10">
    <source>
        <dbReference type="SAM" id="MobiDB-lite"/>
    </source>
</evidence>
<dbReference type="KEGG" id="mkc:kam1_310"/>
<keyword evidence="7" id="KW-0653">Protein transport</keyword>
<gene>
    <name evidence="13" type="ORF">A946_09430</name>
    <name evidence="14" type="ORF">kam1_310</name>
</gene>
<reference evidence="16" key="3">
    <citation type="submission" date="2019-03" db="EMBL/GenBank/DDBJ databases">
        <title>Complete genome of Methylacidiphilum kamchatkense Kam1.</title>
        <authorList>
            <person name="Kruse T."/>
            <person name="Murarilal Ratnadevi C."/>
            <person name="Erikstad H.-A."/>
            <person name="Birkeland N.-K."/>
        </authorList>
    </citation>
    <scope>NUCLEOTIDE SEQUENCE [LARGE SCALE GENOMIC DNA]</scope>
    <source>
        <strain evidence="16">kam1</strain>
    </source>
</reference>
<evidence type="ECO:0000313" key="15">
    <source>
        <dbReference type="Proteomes" id="UP000031594"/>
    </source>
</evidence>
<reference evidence="13 15" key="1">
    <citation type="submission" date="2014-08" db="EMBL/GenBank/DDBJ databases">
        <title>Methylacidiphilum kamchatkense strain Kam1 draft genome sequence.</title>
        <authorList>
            <person name="Birkeland N.-K."/>
            <person name="Erikstad H.A."/>
        </authorList>
    </citation>
    <scope>NUCLEOTIDE SEQUENCE [LARGE SCALE GENOMIC DNA]</scope>
    <source>
        <strain evidence="13 15">Kam1</strain>
    </source>
</reference>
<dbReference type="OrthoDB" id="190720at2"/>
<dbReference type="Gene3D" id="3.30.1150.10">
    <property type="match status" value="1"/>
</dbReference>
<evidence type="ECO:0000313" key="16">
    <source>
        <dbReference type="Proteomes" id="UP000315925"/>
    </source>
</evidence>
<dbReference type="PROSITE" id="PS52015">
    <property type="entry name" value="TONB_CTD"/>
    <property type="match status" value="1"/>
</dbReference>
<dbReference type="InterPro" id="IPR037682">
    <property type="entry name" value="TonB_C"/>
</dbReference>